<dbReference type="GO" id="GO:0005840">
    <property type="term" value="C:ribosome"/>
    <property type="evidence" value="ECO:0007669"/>
    <property type="project" value="UniProtKB-KW"/>
</dbReference>
<dbReference type="EMBL" id="PFAP01000045">
    <property type="protein sequence ID" value="PIR93679.1"/>
    <property type="molecule type" value="Genomic_DNA"/>
</dbReference>
<organism evidence="7 8">
    <name type="scientific">Candidatus Falkowbacteria bacterium CG10_big_fil_rev_8_21_14_0_10_39_11</name>
    <dbReference type="NCBI Taxonomy" id="1974565"/>
    <lineage>
        <taxon>Bacteria</taxon>
        <taxon>Candidatus Falkowiibacteriota</taxon>
    </lineage>
</organism>
<dbReference type="PANTHER" id="PTHR39080:SF1">
    <property type="entry name" value="LARGE RIBOSOMAL SUBUNIT PROTEIN BL28A"/>
    <property type="match status" value="1"/>
</dbReference>
<comment type="similarity">
    <text evidence="1 5">Belongs to the bacterial ribosomal protein bL28 family.</text>
</comment>
<dbReference type="InterPro" id="IPR001383">
    <property type="entry name" value="Ribosomal_bL28_bact-type"/>
</dbReference>
<evidence type="ECO:0000256" key="1">
    <source>
        <dbReference type="ARBA" id="ARBA00008760"/>
    </source>
</evidence>
<dbReference type="Gene3D" id="2.30.170.40">
    <property type="entry name" value="Ribosomal protein L28/L24"/>
    <property type="match status" value="1"/>
</dbReference>
<evidence type="ECO:0000256" key="2">
    <source>
        <dbReference type="ARBA" id="ARBA00022980"/>
    </source>
</evidence>
<keyword evidence="3 5" id="KW-0687">Ribonucleoprotein</keyword>
<reference evidence="8" key="1">
    <citation type="submission" date="2017-09" db="EMBL/GenBank/DDBJ databases">
        <title>Depth-based differentiation of microbial function through sediment-hosted aquifers and enrichment of novel symbionts in the deep terrestrial subsurface.</title>
        <authorList>
            <person name="Probst A.J."/>
            <person name="Ladd B."/>
            <person name="Jarett J.K."/>
            <person name="Geller-Mcgrath D.E."/>
            <person name="Sieber C.M.K."/>
            <person name="Emerson J.B."/>
            <person name="Anantharaman K."/>
            <person name="Thomas B.C."/>
            <person name="Malmstrom R."/>
            <person name="Stieglmeier M."/>
            <person name="Klingl A."/>
            <person name="Woyke T."/>
            <person name="Ryan C.M."/>
            <person name="Banfield J.F."/>
        </authorList>
    </citation>
    <scope>NUCLEOTIDE SEQUENCE [LARGE SCALE GENOMIC DNA]</scope>
</reference>
<evidence type="ECO:0000313" key="7">
    <source>
        <dbReference type="EMBL" id="PIR93679.1"/>
    </source>
</evidence>
<protein>
    <recommendedName>
        <fullName evidence="4 5">Large ribosomal subunit protein bL28</fullName>
    </recommendedName>
</protein>
<sequence>MSKVCQICERGPVSSQKTSHANNKSKRTLNINLQSKKVEGGKVKICTKCLKTLNKVSA</sequence>
<gene>
    <name evidence="5 7" type="primary">rpmB</name>
    <name evidence="7" type="ORF">COT97_05400</name>
</gene>
<dbReference type="GO" id="GO:1990904">
    <property type="term" value="C:ribonucleoprotein complex"/>
    <property type="evidence" value="ECO:0007669"/>
    <property type="project" value="UniProtKB-KW"/>
</dbReference>
<feature type="compositionally biased region" description="Polar residues" evidence="6">
    <location>
        <begin position="13"/>
        <end position="28"/>
    </location>
</feature>
<evidence type="ECO:0000256" key="3">
    <source>
        <dbReference type="ARBA" id="ARBA00023274"/>
    </source>
</evidence>
<dbReference type="GO" id="GO:0006412">
    <property type="term" value="P:translation"/>
    <property type="evidence" value="ECO:0007669"/>
    <property type="project" value="UniProtKB-UniRule"/>
</dbReference>
<dbReference type="InterPro" id="IPR037147">
    <property type="entry name" value="Ribosomal_bL28_sf"/>
</dbReference>
<keyword evidence="2 5" id="KW-0689">Ribosomal protein</keyword>
<accession>A0A2H0V5J7</accession>
<dbReference type="Proteomes" id="UP000229901">
    <property type="component" value="Unassembled WGS sequence"/>
</dbReference>
<dbReference type="InterPro" id="IPR026569">
    <property type="entry name" value="Ribosomal_bL28"/>
</dbReference>
<dbReference type="GO" id="GO:0003735">
    <property type="term" value="F:structural constituent of ribosome"/>
    <property type="evidence" value="ECO:0007669"/>
    <property type="project" value="InterPro"/>
</dbReference>
<evidence type="ECO:0000256" key="4">
    <source>
        <dbReference type="ARBA" id="ARBA00035174"/>
    </source>
</evidence>
<name>A0A2H0V5J7_9BACT</name>
<comment type="caution">
    <text evidence="7">The sequence shown here is derived from an EMBL/GenBank/DDBJ whole genome shotgun (WGS) entry which is preliminary data.</text>
</comment>
<evidence type="ECO:0000313" key="8">
    <source>
        <dbReference type="Proteomes" id="UP000229901"/>
    </source>
</evidence>
<dbReference type="AlphaFoldDB" id="A0A2H0V5J7"/>
<evidence type="ECO:0000256" key="5">
    <source>
        <dbReference type="HAMAP-Rule" id="MF_00373"/>
    </source>
</evidence>
<dbReference type="HAMAP" id="MF_00373">
    <property type="entry name" value="Ribosomal_bL28"/>
    <property type="match status" value="1"/>
</dbReference>
<dbReference type="Pfam" id="PF00830">
    <property type="entry name" value="Ribosomal_L28"/>
    <property type="match status" value="1"/>
</dbReference>
<dbReference type="InterPro" id="IPR050096">
    <property type="entry name" value="Bacterial_rp_bL28"/>
</dbReference>
<dbReference type="PANTHER" id="PTHR39080">
    <property type="entry name" value="50S RIBOSOMAL PROTEIN L28"/>
    <property type="match status" value="1"/>
</dbReference>
<dbReference type="InterPro" id="IPR034704">
    <property type="entry name" value="Ribosomal_bL28/bL31-like_sf"/>
</dbReference>
<proteinExistence type="inferred from homology"/>
<dbReference type="SUPFAM" id="SSF143800">
    <property type="entry name" value="L28p-like"/>
    <property type="match status" value="1"/>
</dbReference>
<dbReference type="NCBIfam" id="TIGR00009">
    <property type="entry name" value="L28"/>
    <property type="match status" value="1"/>
</dbReference>
<feature type="region of interest" description="Disordered" evidence="6">
    <location>
        <begin position="1"/>
        <end position="28"/>
    </location>
</feature>
<evidence type="ECO:0000256" key="6">
    <source>
        <dbReference type="SAM" id="MobiDB-lite"/>
    </source>
</evidence>